<dbReference type="InterPro" id="IPR056169">
    <property type="entry name" value="HB_ELP1"/>
</dbReference>
<feature type="domain" description="ELP1 first N-terminal beta-propeller" evidence="8">
    <location>
        <begin position="1"/>
        <end position="157"/>
    </location>
</feature>
<comment type="similarity">
    <text evidence="2 6">Belongs to the ELP1/IKA1 family.</text>
</comment>
<evidence type="ECO:0000256" key="2">
    <source>
        <dbReference type="ARBA" id="ARBA00006086"/>
    </source>
</evidence>
<feature type="compositionally biased region" description="Low complexity" evidence="7">
    <location>
        <begin position="1172"/>
        <end position="1186"/>
    </location>
</feature>
<reference evidence="13 14" key="3">
    <citation type="journal article" date="2010" name="BMC Genomics">
        <title>Transcriptome sequencing and comparative analysis of cucumber flowers with different sex types.</title>
        <authorList>
            <person name="Guo S."/>
            <person name="Zheng Y."/>
            <person name="Joung J.G."/>
            <person name="Liu S."/>
            <person name="Zhang Z."/>
            <person name="Crasta O.R."/>
            <person name="Sobral B.W."/>
            <person name="Xu Y."/>
            <person name="Huang S."/>
            <person name="Fei Z."/>
        </authorList>
    </citation>
    <scope>NUCLEOTIDE SEQUENCE [LARGE SCALE GENOMIC DNA]</scope>
    <source>
        <strain evidence="14">cv. 9930</strain>
    </source>
</reference>
<dbReference type="GO" id="GO:0002926">
    <property type="term" value="P:tRNA wobble base 5-methoxycarbonylmethyl-2-thiouridinylation"/>
    <property type="evidence" value="ECO:0000318"/>
    <property type="project" value="GO_Central"/>
</dbReference>
<dbReference type="EMBL" id="CM002926">
    <property type="protein sequence ID" value="KGN51281.1"/>
    <property type="molecule type" value="Genomic_DNA"/>
</dbReference>
<dbReference type="PANTHER" id="PTHR12747:SF0">
    <property type="entry name" value="ELONGATOR COMPLEX PROTEIN 1"/>
    <property type="match status" value="1"/>
</dbReference>
<evidence type="ECO:0000259" key="9">
    <source>
        <dbReference type="Pfam" id="PF23797"/>
    </source>
</evidence>
<dbReference type="Proteomes" id="UP000029981">
    <property type="component" value="Chromosome 5"/>
</dbReference>
<comment type="subcellular location">
    <subcellularLocation>
        <location evidence="6">Cytoplasm</location>
    </subcellularLocation>
    <subcellularLocation>
        <location evidence="6">Nucleus</location>
    </subcellularLocation>
</comment>
<reference evidence="13 14" key="1">
    <citation type="journal article" date="2009" name="Nat. Genet.">
        <title>The genome of the cucumber, Cucumis sativus L.</title>
        <authorList>
            <person name="Huang S."/>
            <person name="Li R."/>
            <person name="Zhang Z."/>
            <person name="Li L."/>
            <person name="Gu X."/>
            <person name="Fan W."/>
            <person name="Lucas W.J."/>
            <person name="Wang X."/>
            <person name="Xie B."/>
            <person name="Ni P."/>
            <person name="Ren Y."/>
            <person name="Zhu H."/>
            <person name="Li J."/>
            <person name="Lin K."/>
            <person name="Jin W."/>
            <person name="Fei Z."/>
            <person name="Li G."/>
            <person name="Staub J."/>
            <person name="Kilian A."/>
            <person name="van der Vossen E.A."/>
            <person name="Wu Y."/>
            <person name="Guo J."/>
            <person name="He J."/>
            <person name="Jia Z."/>
            <person name="Ren Y."/>
            <person name="Tian G."/>
            <person name="Lu Y."/>
            <person name="Ruan J."/>
            <person name="Qian W."/>
            <person name="Wang M."/>
            <person name="Huang Q."/>
            <person name="Li B."/>
            <person name="Xuan Z."/>
            <person name="Cao J."/>
            <person name="Asan"/>
            <person name="Wu Z."/>
            <person name="Zhang J."/>
            <person name="Cai Q."/>
            <person name="Bai Y."/>
            <person name="Zhao B."/>
            <person name="Han Y."/>
            <person name="Li Y."/>
            <person name="Li X."/>
            <person name="Wang S."/>
            <person name="Shi Q."/>
            <person name="Liu S."/>
            <person name="Cho W.K."/>
            <person name="Kim J.Y."/>
            <person name="Xu Y."/>
            <person name="Heller-Uszynska K."/>
            <person name="Miao H."/>
            <person name="Cheng Z."/>
            <person name="Zhang S."/>
            <person name="Wu J."/>
            <person name="Yang Y."/>
            <person name="Kang H."/>
            <person name="Li M."/>
            <person name="Liang H."/>
            <person name="Ren X."/>
            <person name="Shi Z."/>
            <person name="Wen M."/>
            <person name="Jian M."/>
            <person name="Yang H."/>
            <person name="Zhang G."/>
            <person name="Yang Z."/>
            <person name="Chen R."/>
            <person name="Liu S."/>
            <person name="Li J."/>
            <person name="Ma L."/>
            <person name="Liu H."/>
            <person name="Zhou Y."/>
            <person name="Zhao J."/>
            <person name="Fang X."/>
            <person name="Li G."/>
            <person name="Fang L."/>
            <person name="Li Y."/>
            <person name="Liu D."/>
            <person name="Zheng H."/>
            <person name="Zhang Y."/>
            <person name="Qin N."/>
            <person name="Li Z."/>
            <person name="Yang G."/>
            <person name="Yang S."/>
            <person name="Bolund L."/>
            <person name="Kristiansen K."/>
            <person name="Zheng H."/>
            <person name="Li S."/>
            <person name="Zhang X."/>
            <person name="Yang H."/>
            <person name="Wang J."/>
            <person name="Sun R."/>
            <person name="Zhang B."/>
            <person name="Jiang S."/>
            <person name="Wang J."/>
            <person name="Du Y."/>
            <person name="Li S."/>
        </authorList>
    </citation>
    <scope>NUCLEOTIDE SEQUENCE [LARGE SCALE GENOMIC DNA]</scope>
    <source>
        <strain evidence="14">cv. 9930</strain>
    </source>
</reference>
<organism evidence="13 14">
    <name type="scientific">Cucumis sativus</name>
    <name type="common">Cucumber</name>
    <dbReference type="NCBI Taxonomy" id="3659"/>
    <lineage>
        <taxon>Eukaryota</taxon>
        <taxon>Viridiplantae</taxon>
        <taxon>Streptophyta</taxon>
        <taxon>Embryophyta</taxon>
        <taxon>Tracheophyta</taxon>
        <taxon>Spermatophyta</taxon>
        <taxon>Magnoliopsida</taxon>
        <taxon>eudicotyledons</taxon>
        <taxon>Gunneridae</taxon>
        <taxon>Pentapetalae</taxon>
        <taxon>rosids</taxon>
        <taxon>fabids</taxon>
        <taxon>Cucurbitales</taxon>
        <taxon>Cucurbitaceae</taxon>
        <taxon>Benincaseae</taxon>
        <taxon>Cucumis</taxon>
    </lineage>
</organism>
<sequence length="1317" mass="147968">MNNLKLYSESSLKLELQTNGEVIQFSAFDIERNRLFFLSSANFIYTTQLTSFHNERMKSVAMLPAEVHPIDVETGDYVTSFDYLMEKEALIVGTRNGALLLFSVDGNGTEIVGMVEGGVKRISPSPDGDLLCIISGLRQILVMTHDWDLMYENTLEDFPEGEPNFSEQNDFEGSISWRGDGKYFVTLSDVETSNTALKKLKIWERDGGSMHASSEVKTFVGGVLEWMPSGAKIAAVYDKKSESECQTVVFFERNGLERSSFCINERIGAKVELLKWNCSSDLLAGIVRCESYDSLKIWFFSNNHWYLKHEIRYSKKDVVRFVWDPTRPLQLFCWTVNGQITMHNFMWTSSIMENSTALVIDDAKILVTPLSLSLMPPPLYLFSLKFSSAVRDVAFFSKNFKNCLAAFLSDGLLCIVEFPAVDVWDELEGKEFNVEASTSESTFGSFQHIVWLDLHKLLVVSHYGSDDYNYVSQGSPNEEPFGFCLLEIDLKSPKDHVLGSPTCSGWGARISNRKFIEGPVVCVASNPAENCSAFIQLNGGKVLKYASRLGFPGEFLKQEDKSFSSSCPWMSVALVDNNGLLKPLLFGLDDVGRLHLNGMVVCNNCSGFSFYSNLGDQITTHLILGTKQDLLCILDISDLLHEKIEEKYNFFQASSKCKEEENRNFIYIWEKSAKIVGVLHGDAAAVILQTARGNLECIYPRKLVLASITNALIQGRFRDALLMVRRHRIDFNVIIDYCGLQAFIQSAVEFVKQVNNFNYITEFVCAIKNKDVTKTLYKNFISSSCTDDNKVGAPRESKDSCVKTKVSLVLLAIRRAVEEHMMESPARELCILTTLARSDPPALEEALERIKVICEIELLNSDVPRRTSYPSSEEALKHLLWLSDPDAVFETALGLYDLKLAAIVAINSERDPKEFIPYLQELEKMPFLLMCYNVDLRLSRFEKALKHIVSAGEDNFSDCINLMKKKPQLFSLGLQLITDNAKRKLVLEAWGDYLSDEKCFEDAAETYLCCSNLEKALKSYRASGNWSQVFIVAGFLKMSEDEILQLAHELCEELQALGKPGEAAKIALEYCGDINRGMALLINARDWEEGLRIAFRYQREDLVTELKNASAECASLLIGEYEEGLEKVGKYLTRYLAVRQRRLLLAAKIKAEESSMNNLDDDTASEASSNLSGMSAYSAGSRRSSAVTMSTTSGRKSREARRQKSRGKIRPGSPGEEMALVEHLKGMTLTAGPRSELKSLLISLVMLGKEETAKKLQRTAESFQLSQMAAVNLADDTISSDIINEQADTLENYVQVLKSEVQKLEAFSWRYKVFLSP</sequence>
<dbReference type="Pfam" id="PF04762">
    <property type="entry name" value="Beta-prop_ELP1_1st"/>
    <property type="match status" value="2"/>
</dbReference>
<feature type="domain" description="ELP1 TPR" evidence="10">
    <location>
        <begin position="932"/>
        <end position="1090"/>
    </location>
</feature>
<evidence type="ECO:0000256" key="7">
    <source>
        <dbReference type="SAM" id="MobiDB-lite"/>
    </source>
</evidence>
<dbReference type="PIRSF" id="PIRSF017233">
    <property type="entry name" value="IKAP"/>
    <property type="match status" value="1"/>
</dbReference>
<dbReference type="STRING" id="3659.A0A0A0KU69"/>
<evidence type="ECO:0000313" key="13">
    <source>
        <dbReference type="EMBL" id="KGN51281.1"/>
    </source>
</evidence>
<keyword evidence="14" id="KW-1185">Reference proteome</keyword>
<feature type="domain" description="ELP1 first N-terminal beta-propeller" evidence="8">
    <location>
        <begin position="164"/>
        <end position="326"/>
    </location>
</feature>
<evidence type="ECO:0000259" key="8">
    <source>
        <dbReference type="Pfam" id="PF04762"/>
    </source>
</evidence>
<dbReference type="InterPro" id="IPR056166">
    <property type="entry name" value="TPR_ELP1"/>
</dbReference>
<proteinExistence type="inferred from homology"/>
<feature type="domain" description="ELP1 alpha-solenoid" evidence="11">
    <location>
        <begin position="701"/>
        <end position="922"/>
    </location>
</feature>
<name>A0A0A0KU69_CUCSA</name>
<evidence type="ECO:0000256" key="1">
    <source>
        <dbReference type="ARBA" id="ARBA00005043"/>
    </source>
</evidence>
<dbReference type="Pfam" id="PF23936">
    <property type="entry name" value="HB_ELP1"/>
    <property type="match status" value="1"/>
</dbReference>
<dbReference type="InterPro" id="IPR006849">
    <property type="entry name" value="Elp1"/>
</dbReference>
<dbReference type="GO" id="GO:0033588">
    <property type="term" value="C:elongator holoenzyme complex"/>
    <property type="evidence" value="ECO:0000318"/>
    <property type="project" value="GO_Central"/>
</dbReference>
<dbReference type="SUPFAM" id="SSF69322">
    <property type="entry name" value="Tricorn protease domain 2"/>
    <property type="match status" value="1"/>
</dbReference>
<evidence type="ECO:0000259" key="11">
    <source>
        <dbReference type="Pfam" id="PF23925"/>
    </source>
</evidence>
<evidence type="ECO:0000259" key="10">
    <source>
        <dbReference type="Pfam" id="PF23878"/>
    </source>
</evidence>
<keyword evidence="4" id="KW-0819">tRNA processing</keyword>
<protein>
    <recommendedName>
        <fullName evidence="5 6">Elongator complex protein 1</fullName>
    </recommendedName>
</protein>
<evidence type="ECO:0000259" key="12">
    <source>
        <dbReference type="Pfam" id="PF23936"/>
    </source>
</evidence>
<feature type="domain" description="ELP1 N-terminal second beta-propeller" evidence="9">
    <location>
        <begin position="359"/>
        <end position="676"/>
    </location>
</feature>
<dbReference type="Gramene" id="KGN51281">
    <property type="protein sequence ID" value="KGN51281"/>
    <property type="gene ID" value="Csa_5G512880"/>
</dbReference>
<evidence type="ECO:0000256" key="5">
    <source>
        <dbReference type="ARBA" id="ARBA00029535"/>
    </source>
</evidence>
<keyword evidence="3 6" id="KW-0963">Cytoplasm</keyword>
<dbReference type="OMA" id="WRESLYC"/>
<dbReference type="Pfam" id="PF23797">
    <property type="entry name" value="Beta-prop_ELP1_2nd"/>
    <property type="match status" value="1"/>
</dbReference>
<dbReference type="UniPathway" id="UPA00988"/>
<reference evidence="13 14" key="2">
    <citation type="journal article" date="2009" name="PLoS ONE">
        <title>An integrated genetic and cytogenetic map of the cucumber genome.</title>
        <authorList>
            <person name="Ren Y."/>
            <person name="Zhang Z."/>
            <person name="Liu J."/>
            <person name="Staub J.E."/>
            <person name="Han Y."/>
            <person name="Cheng Z."/>
            <person name="Li X."/>
            <person name="Lu J."/>
            <person name="Miao H."/>
            <person name="Kang H."/>
            <person name="Xie B."/>
            <person name="Gu X."/>
            <person name="Wang X."/>
            <person name="Du Y."/>
            <person name="Jin W."/>
            <person name="Huang S."/>
        </authorList>
    </citation>
    <scope>NUCLEOTIDE SEQUENCE [LARGE SCALE GENOMIC DNA]</scope>
    <source>
        <strain evidence="14">cv. 9930</strain>
    </source>
</reference>
<evidence type="ECO:0000256" key="3">
    <source>
        <dbReference type="ARBA" id="ARBA00022490"/>
    </source>
</evidence>
<dbReference type="PANTHER" id="PTHR12747">
    <property type="entry name" value="ELONGATOR COMPLEX PROTEIN 1"/>
    <property type="match status" value="1"/>
</dbReference>
<evidence type="ECO:0000256" key="4">
    <source>
        <dbReference type="ARBA" id="ARBA00022694"/>
    </source>
</evidence>
<dbReference type="KEGG" id="csv:101209373"/>
<feature type="domain" description="ELP1 three-helical bundle" evidence="12">
    <location>
        <begin position="1104"/>
        <end position="1262"/>
    </location>
</feature>
<evidence type="ECO:0000256" key="6">
    <source>
        <dbReference type="PIRNR" id="PIRNR017233"/>
    </source>
</evidence>
<dbReference type="InterPro" id="IPR015943">
    <property type="entry name" value="WD40/YVTN_repeat-like_dom_sf"/>
</dbReference>
<dbReference type="Gene3D" id="1.25.40.470">
    <property type="match status" value="1"/>
</dbReference>
<dbReference type="InterPro" id="IPR056167">
    <property type="entry name" value="A-sol_ELP1"/>
</dbReference>
<evidence type="ECO:0000313" key="14">
    <source>
        <dbReference type="Proteomes" id="UP000029981"/>
    </source>
</evidence>
<dbReference type="GO" id="GO:0005829">
    <property type="term" value="C:cytosol"/>
    <property type="evidence" value="ECO:0000318"/>
    <property type="project" value="GO_Central"/>
</dbReference>
<reference evidence="13 14" key="4">
    <citation type="journal article" date="2011" name="BMC Genomics">
        <title>RNA-Seq improves annotation of protein-coding genes in the cucumber genome.</title>
        <authorList>
            <person name="Li Z."/>
            <person name="Zhang Z."/>
            <person name="Yan P."/>
            <person name="Huang S."/>
            <person name="Fei Z."/>
            <person name="Lin K."/>
        </authorList>
    </citation>
    <scope>NUCLEOTIDE SEQUENCE [LARGE SCALE GENOMIC DNA]</scope>
    <source>
        <strain evidence="14">cv. 9930</strain>
    </source>
</reference>
<keyword evidence="6" id="KW-0539">Nucleus</keyword>
<dbReference type="GO" id="GO:0000049">
    <property type="term" value="F:tRNA binding"/>
    <property type="evidence" value="ECO:0000318"/>
    <property type="project" value="GO_Central"/>
</dbReference>
<dbReference type="InterPro" id="IPR056164">
    <property type="entry name" value="Beta-prop_ELP1_1st"/>
</dbReference>
<feature type="region of interest" description="Disordered" evidence="7">
    <location>
        <begin position="1155"/>
        <end position="1216"/>
    </location>
</feature>
<comment type="function">
    <text evidence="6">Component of the elongator complex which is required for multiple tRNA modifications, including mcm5U (5-methoxycarbonylmethyl uridine), mcm5s2U (5-methoxycarbonylmethyl-2-thiouridine), and ncm5U (5-carbamoylmethyl uridine). The elongator complex catalyzes formation of carboxymethyluridine in the wobble base at position 34 in tRNAs.</text>
</comment>
<dbReference type="GO" id="GO:0005634">
    <property type="term" value="C:nucleus"/>
    <property type="evidence" value="ECO:0007669"/>
    <property type="project" value="UniProtKB-SubCell"/>
</dbReference>
<dbReference type="InterPro" id="IPR056165">
    <property type="entry name" value="Beta-prop_ELP1_2nd"/>
</dbReference>
<dbReference type="Pfam" id="PF23878">
    <property type="entry name" value="TPR_ELP1"/>
    <property type="match status" value="1"/>
</dbReference>
<dbReference type="Gene3D" id="2.130.10.10">
    <property type="entry name" value="YVTN repeat-like/Quinoprotein amine dehydrogenase"/>
    <property type="match status" value="1"/>
</dbReference>
<accession>A0A0A0KU69</accession>
<gene>
    <name evidence="13" type="ORF">Csa_5G512880</name>
</gene>
<dbReference type="OrthoDB" id="40048at2759"/>
<comment type="pathway">
    <text evidence="1">tRNA modification; 5-methoxycarbonylmethyl-2-thiouridine-tRNA biosynthesis.</text>
</comment>
<dbReference type="eggNOG" id="KOG1920">
    <property type="taxonomic scope" value="Eukaryota"/>
</dbReference>
<dbReference type="Pfam" id="PF23925">
    <property type="entry name" value="A-sol_ELP1"/>
    <property type="match status" value="1"/>
</dbReference>